<dbReference type="InterPro" id="IPR001881">
    <property type="entry name" value="EGF-like_Ca-bd_dom"/>
</dbReference>
<dbReference type="PANTHER" id="PTHR12916">
    <property type="entry name" value="CYTOCHROME C OXIDASE POLYPEPTIDE VIC-2"/>
    <property type="match status" value="1"/>
</dbReference>
<dbReference type="SUPFAM" id="SSF57196">
    <property type="entry name" value="EGF/Laminin"/>
    <property type="match status" value="2"/>
</dbReference>
<dbReference type="Proteomes" id="UP000001554">
    <property type="component" value="Chromosome 4"/>
</dbReference>
<dbReference type="PRINTS" id="PR00010">
    <property type="entry name" value="EGFBLOOD"/>
</dbReference>
<feature type="domain" description="EGF-like" evidence="7">
    <location>
        <begin position="116"/>
        <end position="154"/>
    </location>
</feature>
<feature type="disulfide bond" evidence="6">
    <location>
        <begin position="125"/>
        <end position="142"/>
    </location>
</feature>
<gene>
    <name evidence="10" type="primary">LOC118414403</name>
</gene>
<evidence type="ECO:0000256" key="5">
    <source>
        <dbReference type="ARBA" id="ARBA00023180"/>
    </source>
</evidence>
<evidence type="ECO:0000256" key="1">
    <source>
        <dbReference type="ARBA" id="ARBA00022536"/>
    </source>
</evidence>
<comment type="caution">
    <text evidence="6">Lacks conserved residue(s) required for the propagation of feature annotation.</text>
</comment>
<reference evidence="9" key="1">
    <citation type="journal article" date="2020" name="Nat. Ecol. Evol.">
        <title>Deeply conserved synteny resolves early events in vertebrate evolution.</title>
        <authorList>
            <person name="Simakov O."/>
            <person name="Marletaz F."/>
            <person name="Yue J.X."/>
            <person name="O'Connell B."/>
            <person name="Jenkins J."/>
            <person name="Brandt A."/>
            <person name="Calef R."/>
            <person name="Tung C.H."/>
            <person name="Huang T.K."/>
            <person name="Schmutz J."/>
            <person name="Satoh N."/>
            <person name="Yu J.K."/>
            <person name="Putnam N.H."/>
            <person name="Green R.E."/>
            <person name="Rokhsar D.S."/>
        </authorList>
    </citation>
    <scope>NUCLEOTIDE SEQUENCE [LARGE SCALE GENOMIC DNA]</scope>
    <source>
        <strain evidence="9">S238N-H82</strain>
    </source>
</reference>
<feature type="disulfide bond" evidence="6">
    <location>
        <begin position="182"/>
        <end position="191"/>
    </location>
</feature>
<sequence>MGACYQFSLHAVSYGDASQSCGAGGGYLADVRKAEQQHLIGNASTTGSDVSLWIGIKVPPVTLTYSDGSSVSDELEWASSQPASPCDLCVLLDSSSNYQAITTPCGEQHNYVCQAEPKPCGQDICHNGGNCSSCFDGSYNFCACLDGFDGKFCEINIDECASSPCQNGGSCTDGVDSFSCECAIGYSGDFCEADIDWCTQGQGYCPFGWICEDMVTHFICHATSNNLKSLYQCDSDTCPNGMTCIAEGPGSFSCRAG</sequence>
<feature type="domain" description="C-type lectin" evidence="8">
    <location>
        <begin position="1"/>
        <end position="114"/>
    </location>
</feature>
<dbReference type="SUPFAM" id="SSF56436">
    <property type="entry name" value="C-type lectin-like"/>
    <property type="match status" value="1"/>
</dbReference>
<proteinExistence type="predicted"/>
<dbReference type="SMART" id="SM00034">
    <property type="entry name" value="CLECT"/>
    <property type="match status" value="1"/>
</dbReference>
<dbReference type="CDD" id="cd00037">
    <property type="entry name" value="CLECT"/>
    <property type="match status" value="1"/>
</dbReference>
<dbReference type="SMART" id="SM00179">
    <property type="entry name" value="EGF_CA"/>
    <property type="match status" value="1"/>
</dbReference>
<dbReference type="AlphaFoldDB" id="A0A9J7MPJ9"/>
<dbReference type="InterPro" id="IPR001304">
    <property type="entry name" value="C-type_lectin-like"/>
</dbReference>
<dbReference type="InterPro" id="IPR000152">
    <property type="entry name" value="EGF-type_Asp/Asn_hydroxyl_site"/>
</dbReference>
<dbReference type="GO" id="GO:0005509">
    <property type="term" value="F:calcium ion binding"/>
    <property type="evidence" value="ECO:0007669"/>
    <property type="project" value="InterPro"/>
</dbReference>
<dbReference type="FunFam" id="2.10.25.10:FF:000472">
    <property type="entry name" value="Uncharacterized protein, isoform A"/>
    <property type="match status" value="1"/>
</dbReference>
<dbReference type="PROSITE" id="PS01187">
    <property type="entry name" value="EGF_CA"/>
    <property type="match status" value="1"/>
</dbReference>
<keyword evidence="1 6" id="KW-0245">EGF-like domain</keyword>
<dbReference type="SMART" id="SM00181">
    <property type="entry name" value="EGF"/>
    <property type="match status" value="2"/>
</dbReference>
<evidence type="ECO:0000256" key="6">
    <source>
        <dbReference type="PROSITE-ProRule" id="PRU00076"/>
    </source>
</evidence>
<dbReference type="PROSITE" id="PS50041">
    <property type="entry name" value="C_TYPE_LECTIN_2"/>
    <property type="match status" value="1"/>
</dbReference>
<feature type="domain" description="EGF-like" evidence="7">
    <location>
        <begin position="156"/>
        <end position="192"/>
    </location>
</feature>
<dbReference type="KEGG" id="bfo:118414403"/>
<keyword evidence="2" id="KW-0732">Signal</keyword>
<keyword evidence="4 6" id="KW-1015">Disulfide bond</keyword>
<dbReference type="PROSITE" id="PS00010">
    <property type="entry name" value="ASX_HYDROXYL"/>
    <property type="match status" value="1"/>
</dbReference>
<dbReference type="Pfam" id="PF00008">
    <property type="entry name" value="EGF"/>
    <property type="match status" value="1"/>
</dbReference>
<feature type="disulfide bond" evidence="6">
    <location>
        <begin position="144"/>
        <end position="153"/>
    </location>
</feature>
<evidence type="ECO:0000259" key="8">
    <source>
        <dbReference type="PROSITE" id="PS50041"/>
    </source>
</evidence>
<evidence type="ECO:0000256" key="3">
    <source>
        <dbReference type="ARBA" id="ARBA00022737"/>
    </source>
</evidence>
<reference evidence="10" key="2">
    <citation type="submission" date="2025-08" db="UniProtKB">
        <authorList>
            <consortium name="RefSeq"/>
        </authorList>
    </citation>
    <scope>IDENTIFICATION</scope>
    <source>
        <strain evidence="10">S238N-H82</strain>
        <tissue evidence="10">Testes</tissue>
    </source>
</reference>
<dbReference type="InterPro" id="IPR018097">
    <property type="entry name" value="EGF_Ca-bd_CS"/>
</dbReference>
<organism evidence="9 10">
    <name type="scientific">Branchiostoma floridae</name>
    <name type="common">Florida lancelet</name>
    <name type="synonym">Amphioxus</name>
    <dbReference type="NCBI Taxonomy" id="7739"/>
    <lineage>
        <taxon>Eukaryota</taxon>
        <taxon>Metazoa</taxon>
        <taxon>Chordata</taxon>
        <taxon>Cephalochordata</taxon>
        <taxon>Leptocardii</taxon>
        <taxon>Amphioxiformes</taxon>
        <taxon>Branchiostomatidae</taxon>
        <taxon>Branchiostoma</taxon>
    </lineage>
</organism>
<evidence type="ECO:0000313" key="10">
    <source>
        <dbReference type="RefSeq" id="XP_035674329.1"/>
    </source>
</evidence>
<dbReference type="PROSITE" id="PS01186">
    <property type="entry name" value="EGF_2"/>
    <property type="match status" value="2"/>
</dbReference>
<keyword evidence="9" id="KW-1185">Reference proteome</keyword>
<keyword evidence="3" id="KW-0677">Repeat</keyword>
<name>A0A9J7MPJ9_BRAFL</name>
<dbReference type="InterPro" id="IPR016186">
    <property type="entry name" value="C-type_lectin-like/link_sf"/>
</dbReference>
<dbReference type="InterPro" id="IPR016187">
    <property type="entry name" value="CTDL_fold"/>
</dbReference>
<dbReference type="OrthoDB" id="430340at2759"/>
<dbReference type="PANTHER" id="PTHR12916:SF9">
    <property type="entry name" value="NEUROGENIC LOCUS NOTCH HOMOLOG PROTEIN 1-RELATED"/>
    <property type="match status" value="1"/>
</dbReference>
<dbReference type="PROSITE" id="PS00022">
    <property type="entry name" value="EGF_1"/>
    <property type="match status" value="2"/>
</dbReference>
<dbReference type="RefSeq" id="XP_035674329.1">
    <property type="nucleotide sequence ID" value="XM_035818436.1"/>
</dbReference>
<dbReference type="InterPro" id="IPR000742">
    <property type="entry name" value="EGF"/>
</dbReference>
<evidence type="ECO:0000256" key="4">
    <source>
        <dbReference type="ARBA" id="ARBA00023157"/>
    </source>
</evidence>
<keyword evidence="5" id="KW-0325">Glycoprotein</keyword>
<dbReference type="Pfam" id="PF00059">
    <property type="entry name" value="Lectin_C"/>
    <property type="match status" value="1"/>
</dbReference>
<dbReference type="OMA" id="HFICHAT"/>
<protein>
    <submittedName>
        <fullName evidence="10">Delta and Notch-like epidermal growth factor-related receptor</fullName>
    </submittedName>
</protein>
<accession>A0A9J7MPJ9</accession>
<evidence type="ECO:0000256" key="2">
    <source>
        <dbReference type="ARBA" id="ARBA00022729"/>
    </source>
</evidence>
<evidence type="ECO:0000259" key="7">
    <source>
        <dbReference type="PROSITE" id="PS50026"/>
    </source>
</evidence>
<dbReference type="CDD" id="cd00054">
    <property type="entry name" value="EGF_CA"/>
    <property type="match status" value="1"/>
</dbReference>
<evidence type="ECO:0000313" key="9">
    <source>
        <dbReference type="Proteomes" id="UP000001554"/>
    </source>
</evidence>
<dbReference type="GeneID" id="118414403"/>
<dbReference type="Gene3D" id="2.10.25.10">
    <property type="entry name" value="Laminin"/>
    <property type="match status" value="2"/>
</dbReference>
<dbReference type="PROSITE" id="PS50026">
    <property type="entry name" value="EGF_3"/>
    <property type="match status" value="2"/>
</dbReference>
<dbReference type="Gene3D" id="3.10.100.10">
    <property type="entry name" value="Mannose-Binding Protein A, subunit A"/>
    <property type="match status" value="1"/>
</dbReference>